<evidence type="ECO:0000256" key="4">
    <source>
        <dbReference type="ARBA" id="ARBA00022692"/>
    </source>
</evidence>
<evidence type="ECO:0000256" key="10">
    <source>
        <dbReference type="SAM" id="SignalP"/>
    </source>
</evidence>
<dbReference type="Pfam" id="PF13855">
    <property type="entry name" value="LRR_8"/>
    <property type="match status" value="1"/>
</dbReference>
<feature type="signal peptide" evidence="10">
    <location>
        <begin position="1"/>
        <end position="19"/>
    </location>
</feature>
<evidence type="ECO:0000256" key="5">
    <source>
        <dbReference type="ARBA" id="ARBA00022737"/>
    </source>
</evidence>
<dbReference type="InterPro" id="IPR032675">
    <property type="entry name" value="LRR_dom_sf"/>
</dbReference>
<dbReference type="EMBL" id="GDKF01007332">
    <property type="protein sequence ID" value="JAT71290.1"/>
    <property type="molecule type" value="Transcribed_RNA"/>
</dbReference>
<keyword evidence="4 9" id="KW-0812">Transmembrane</keyword>
<keyword evidence="7 9" id="KW-0472">Membrane</keyword>
<evidence type="ECO:0000256" key="6">
    <source>
        <dbReference type="ARBA" id="ARBA00022989"/>
    </source>
</evidence>
<gene>
    <name evidence="11" type="ORF">g.8938</name>
</gene>
<dbReference type="Gene3D" id="3.80.10.10">
    <property type="entry name" value="Ribonuclease Inhibitor"/>
    <property type="match status" value="2"/>
</dbReference>
<evidence type="ECO:0000313" key="11">
    <source>
        <dbReference type="EMBL" id="JAT71290.1"/>
    </source>
</evidence>
<organism evidence="11">
    <name type="scientific">Auxenochlorella protothecoides</name>
    <name type="common">Green microalga</name>
    <name type="synonym">Chlorella protothecoides</name>
    <dbReference type="NCBI Taxonomy" id="3075"/>
    <lineage>
        <taxon>Eukaryota</taxon>
        <taxon>Viridiplantae</taxon>
        <taxon>Chlorophyta</taxon>
        <taxon>core chlorophytes</taxon>
        <taxon>Trebouxiophyceae</taxon>
        <taxon>Chlorellales</taxon>
        <taxon>Chlorellaceae</taxon>
        <taxon>Auxenochlorella</taxon>
    </lineage>
</organism>
<accession>A0A1D1ZWF5</accession>
<dbReference type="PANTHER" id="PTHR27008:SF596">
    <property type="entry name" value="OS02G0215500 PROTEIN"/>
    <property type="match status" value="1"/>
</dbReference>
<dbReference type="PANTHER" id="PTHR27008">
    <property type="entry name" value="OS04G0122200 PROTEIN"/>
    <property type="match status" value="1"/>
</dbReference>
<reference evidence="11" key="1">
    <citation type="submission" date="2015-08" db="EMBL/GenBank/DDBJ databases">
        <authorList>
            <person name="Babu N.S."/>
            <person name="Beckwith C.J."/>
            <person name="Beseler K.G."/>
            <person name="Brison A."/>
            <person name="Carone J.V."/>
            <person name="Caskin T.P."/>
            <person name="Diamond M."/>
            <person name="Durham M.E."/>
            <person name="Foxe J.M."/>
            <person name="Go M."/>
            <person name="Henderson B.A."/>
            <person name="Jones I.B."/>
            <person name="McGettigan J.A."/>
            <person name="Micheletti S.J."/>
            <person name="Nasrallah M.E."/>
            <person name="Ortiz D."/>
            <person name="Piller C.R."/>
            <person name="Privatt S.R."/>
            <person name="Schneider S.L."/>
            <person name="Sharp S."/>
            <person name="Smith T.C."/>
            <person name="Stanton J.D."/>
            <person name="Ullery H.E."/>
            <person name="Wilson R.J."/>
            <person name="Serrano M.G."/>
            <person name="Buck G."/>
            <person name="Lee V."/>
            <person name="Wang Y."/>
            <person name="Carvalho R."/>
            <person name="Voegtly L."/>
            <person name="Shi R."/>
            <person name="Duckworth R."/>
            <person name="Johnson A."/>
            <person name="Loviza R."/>
            <person name="Walstead R."/>
            <person name="Shah Z."/>
            <person name="Kiflezghi M."/>
            <person name="Wade K."/>
            <person name="Ball S.L."/>
            <person name="Bradley K.W."/>
            <person name="Asai D.J."/>
            <person name="Bowman C.A."/>
            <person name="Russell D.A."/>
            <person name="Pope W.H."/>
            <person name="Jacobs-Sera D."/>
            <person name="Hendrix R.W."/>
            <person name="Hatfull G.F."/>
        </authorList>
    </citation>
    <scope>NUCLEOTIDE SEQUENCE</scope>
</reference>
<dbReference type="GO" id="GO:0016020">
    <property type="term" value="C:membrane"/>
    <property type="evidence" value="ECO:0007669"/>
    <property type="project" value="UniProtKB-SubCell"/>
</dbReference>
<dbReference type="InterPro" id="IPR051809">
    <property type="entry name" value="Plant_receptor-like_S/T_kinase"/>
</dbReference>
<keyword evidence="6 9" id="KW-1133">Transmembrane helix</keyword>
<feature type="chain" id="PRO_5008901261" evidence="10">
    <location>
        <begin position="20"/>
        <end position="731"/>
    </location>
</feature>
<sequence length="731" mass="74262">MRRIHTLVLIVVMAGGAMATQLLAQISTVAVGEEVLFTDISADNEEAWYTITATPSGDGALGLYCSSAAAVVSPSAAASQYYSTRGANYAQQVVISPNSAHYWPDTLSTPNFTCSVANENLSGGAIAFTLTVDAALNATQITNDQQDAAQSLFDACCGGTSACPAWKAAATRSGAAALLDLCLMDGSICDSSGNLVQLNLEGEALLCPFPGETLAKFQKLQFLYLGSNSLTGDIGNIATALLSLVSLHELRLNANTGITGTLTSDMCVLASSGLTLLDLARTGISGSLPGCLFGADSGLLYLAAGSTGLSGTLPDTFSAASTLWQLKLGVAQLSGSMPSGLGLLPALQSLVLANNSLTGTIPAFASEQLQSLSLAHNRLTGGVPAALAGHTRLVQLVLTGNALTDLPDAWGEEGEAEAAAAAPLAALSLGGNALAGSFPVGLAAYPALASLDLSGNKLTGELPSAGTTFFPSLRYLFAGGNALEGSIGNALQESGIFNLAPLDANVPATWNTISLANNKLTGDIPTYMASAELDYPTNILLSGNSFSNGCDTAFSNLASVCTSSSPPPPPSPSPPPSPGNEEAGGLSKNQKVGIAIGVFLLAIVGVVVCVWLARRRRHGTAPGFSGLGGNRFERFDDELDADHAFGSRPGGQHRGVELGPRGGGGAYGSSLSPSLGPGQASPFMKDAEVGLGGTSLPISPREDGTVQVHALEAGHQNGATRDPFVGPPLQR</sequence>
<dbReference type="InterPro" id="IPR001611">
    <property type="entry name" value="Leu-rich_rpt"/>
</dbReference>
<proteinExistence type="predicted"/>
<dbReference type="AlphaFoldDB" id="A0A1D1ZWF5"/>
<feature type="compositionally biased region" description="Pro residues" evidence="8">
    <location>
        <begin position="565"/>
        <end position="578"/>
    </location>
</feature>
<comment type="subcellular location">
    <subcellularLocation>
        <location evidence="2">Cytoplasm</location>
        <location evidence="2">Cytoskeleton</location>
        <location evidence="2">Cilium axoneme</location>
    </subcellularLocation>
    <subcellularLocation>
        <location evidence="1">Membrane</location>
    </subcellularLocation>
</comment>
<name>A0A1D1ZWF5_AUXPR</name>
<keyword evidence="3" id="KW-0433">Leucine-rich repeat</keyword>
<evidence type="ECO:0000256" key="8">
    <source>
        <dbReference type="SAM" id="MobiDB-lite"/>
    </source>
</evidence>
<feature type="region of interest" description="Disordered" evidence="8">
    <location>
        <begin position="643"/>
        <end position="677"/>
    </location>
</feature>
<dbReference type="SUPFAM" id="SSF52058">
    <property type="entry name" value="L domain-like"/>
    <property type="match status" value="1"/>
</dbReference>
<evidence type="ECO:0000256" key="2">
    <source>
        <dbReference type="ARBA" id="ARBA00004430"/>
    </source>
</evidence>
<evidence type="ECO:0000256" key="9">
    <source>
        <dbReference type="SAM" id="Phobius"/>
    </source>
</evidence>
<feature type="transmembrane region" description="Helical" evidence="9">
    <location>
        <begin position="592"/>
        <end position="613"/>
    </location>
</feature>
<dbReference type="GO" id="GO:0005930">
    <property type="term" value="C:axoneme"/>
    <property type="evidence" value="ECO:0007669"/>
    <property type="project" value="UniProtKB-SubCell"/>
</dbReference>
<keyword evidence="5" id="KW-0677">Repeat</keyword>
<keyword evidence="10" id="KW-0732">Signal</keyword>
<feature type="compositionally biased region" description="Low complexity" evidence="8">
    <location>
        <begin position="668"/>
        <end position="677"/>
    </location>
</feature>
<evidence type="ECO:0000256" key="7">
    <source>
        <dbReference type="ARBA" id="ARBA00023136"/>
    </source>
</evidence>
<feature type="region of interest" description="Disordered" evidence="8">
    <location>
        <begin position="710"/>
        <end position="731"/>
    </location>
</feature>
<evidence type="ECO:0000256" key="1">
    <source>
        <dbReference type="ARBA" id="ARBA00004370"/>
    </source>
</evidence>
<dbReference type="Pfam" id="PF00560">
    <property type="entry name" value="LRR_1"/>
    <property type="match status" value="1"/>
</dbReference>
<evidence type="ECO:0000256" key="3">
    <source>
        <dbReference type="ARBA" id="ARBA00022614"/>
    </source>
</evidence>
<feature type="region of interest" description="Disordered" evidence="8">
    <location>
        <begin position="561"/>
        <end position="586"/>
    </location>
</feature>
<protein>
    <submittedName>
        <fullName evidence="11">Uncharacterized protein</fullName>
    </submittedName>
</protein>